<dbReference type="EMBL" id="CP014806">
    <property type="protein sequence ID" value="AMX00211.1"/>
    <property type="molecule type" value="Genomic_DNA"/>
</dbReference>
<evidence type="ECO:0000256" key="7">
    <source>
        <dbReference type="HAMAP-Rule" id="MF_00384"/>
    </source>
</evidence>
<dbReference type="OrthoDB" id="9769912at2"/>
<dbReference type="Proteomes" id="UP000076021">
    <property type="component" value="Chromosome"/>
</dbReference>
<dbReference type="STRING" id="241244.ATY39_12810"/>
<evidence type="ECO:0000313" key="11">
    <source>
        <dbReference type="EMBL" id="AMX00211.1"/>
    </source>
</evidence>
<dbReference type="InterPro" id="IPR013750">
    <property type="entry name" value="GHMP_kinase_C_dom"/>
</dbReference>
<dbReference type="GO" id="GO:0004413">
    <property type="term" value="F:homoserine kinase activity"/>
    <property type="evidence" value="ECO:0007669"/>
    <property type="project" value="UniProtKB-UniRule"/>
</dbReference>
<dbReference type="Gene3D" id="3.30.70.890">
    <property type="entry name" value="GHMP kinase, C-terminal domain"/>
    <property type="match status" value="1"/>
</dbReference>
<dbReference type="PANTHER" id="PTHR20861:SF1">
    <property type="entry name" value="HOMOSERINE KINASE"/>
    <property type="match status" value="1"/>
</dbReference>
<evidence type="ECO:0000256" key="2">
    <source>
        <dbReference type="ARBA" id="ARBA00022679"/>
    </source>
</evidence>
<sequence length="302" mass="32730">MSKTWNIQVPGSTANLGPGFDSIGIALGLYLTLDVTLSDQWTFDHQSVHLPQEINTKDHLIYQSANYAATCYGAILPSCKVIVQSELPLARGIGSSAAAIAAGVELANQLCELNLSLEEKCRIATDLEGHPDNATASLCGGLTIGAMLPDGGLSLLSVKEIDVAFALFIPNVELKTQEARDALPSTFDRGYAVQASAYANVLIAALLMNDWKRVGEMMEADLFHEPFRANIIPYYNKIRELAKENGAYGTAISGAGPTMISLVQPEEVDEFVEKMRPHLPDYEIKAVSIDRNGIQLKVSEYI</sequence>
<dbReference type="GO" id="GO:0005524">
    <property type="term" value="F:ATP binding"/>
    <property type="evidence" value="ECO:0007669"/>
    <property type="project" value="UniProtKB-UniRule"/>
</dbReference>
<evidence type="ECO:0000256" key="4">
    <source>
        <dbReference type="ARBA" id="ARBA00022741"/>
    </source>
</evidence>
<dbReference type="UniPathway" id="UPA00050">
    <property type="reaction ID" value="UER00064"/>
</dbReference>
<dbReference type="PRINTS" id="PR00958">
    <property type="entry name" value="HOMSERKINASE"/>
</dbReference>
<dbReference type="SUPFAM" id="SSF54211">
    <property type="entry name" value="Ribosomal protein S5 domain 2-like"/>
    <property type="match status" value="1"/>
</dbReference>
<dbReference type="InterPro" id="IPR014721">
    <property type="entry name" value="Ribsml_uS5_D2-typ_fold_subgr"/>
</dbReference>
<dbReference type="Pfam" id="PF08544">
    <property type="entry name" value="GHMP_kinases_C"/>
    <property type="match status" value="1"/>
</dbReference>
<reference evidence="11 12" key="1">
    <citation type="journal article" date="2016" name="Genome Announc.">
        <title>Whole-Genome Sequence of Rummeliibacillus stabekisii Strain PP9 Isolated from Antarctic Soil.</title>
        <authorList>
            <person name="da Mota F.F."/>
            <person name="Vollu R.E."/>
            <person name="Jurelevicius D."/>
            <person name="Seldin L."/>
        </authorList>
    </citation>
    <scope>NUCLEOTIDE SEQUENCE [LARGE SCALE GENOMIC DNA]</scope>
    <source>
        <strain evidence="11 12">PP9</strain>
    </source>
</reference>
<keyword evidence="6 7" id="KW-0067">ATP-binding</keyword>
<proteinExistence type="inferred from homology"/>
<dbReference type="KEGG" id="rst:ATY39_12810"/>
<evidence type="ECO:0000256" key="3">
    <source>
        <dbReference type="ARBA" id="ARBA00022697"/>
    </source>
</evidence>
<comment type="subcellular location">
    <subcellularLocation>
        <location evidence="7">Cytoplasm</location>
    </subcellularLocation>
</comment>
<dbReference type="InterPro" id="IPR036554">
    <property type="entry name" value="GHMP_kinase_C_sf"/>
</dbReference>
<comment type="similarity">
    <text evidence="7">Belongs to the GHMP kinase family. Homoserine kinase subfamily.</text>
</comment>
<dbReference type="Gene3D" id="3.30.230.10">
    <property type="match status" value="1"/>
</dbReference>
<comment type="function">
    <text evidence="7">Catalyzes the ATP-dependent phosphorylation of L-homoserine to L-homoserine phosphate.</text>
</comment>
<keyword evidence="7" id="KW-0963">Cytoplasm</keyword>
<dbReference type="HAMAP" id="MF_00384">
    <property type="entry name" value="Homoser_kinase"/>
    <property type="match status" value="1"/>
</dbReference>
<dbReference type="EC" id="2.7.1.39" evidence="7 8"/>
<dbReference type="InterPro" id="IPR006204">
    <property type="entry name" value="GHMP_kinase_N_dom"/>
</dbReference>
<dbReference type="PANTHER" id="PTHR20861">
    <property type="entry name" value="HOMOSERINE/4-DIPHOSPHOCYTIDYL-2-C-METHYL-D-ERYTHRITOL KINASE"/>
    <property type="match status" value="1"/>
</dbReference>
<evidence type="ECO:0000259" key="9">
    <source>
        <dbReference type="Pfam" id="PF00288"/>
    </source>
</evidence>
<keyword evidence="12" id="KW-1185">Reference proteome</keyword>
<organism evidence="11 12">
    <name type="scientific">Rummeliibacillus stabekisii</name>
    <dbReference type="NCBI Taxonomy" id="241244"/>
    <lineage>
        <taxon>Bacteria</taxon>
        <taxon>Bacillati</taxon>
        <taxon>Bacillota</taxon>
        <taxon>Bacilli</taxon>
        <taxon>Bacillales</taxon>
        <taxon>Caryophanaceae</taxon>
        <taxon>Rummeliibacillus</taxon>
    </lineage>
</organism>
<feature type="domain" description="GHMP kinase N-terminal" evidence="9">
    <location>
        <begin position="60"/>
        <end position="141"/>
    </location>
</feature>
<keyword evidence="1 7" id="KW-0028">Amino-acid biosynthesis</keyword>
<gene>
    <name evidence="7" type="primary">thrB</name>
    <name evidence="11" type="ORF">ATY39_12810</name>
</gene>
<accession>A0A143HFD8</accession>
<evidence type="ECO:0000256" key="8">
    <source>
        <dbReference type="NCBIfam" id="TIGR00191"/>
    </source>
</evidence>
<feature type="domain" description="GHMP kinase C-terminal" evidence="10">
    <location>
        <begin position="203"/>
        <end position="276"/>
    </location>
</feature>
<name>A0A143HFD8_9BACL</name>
<evidence type="ECO:0000256" key="5">
    <source>
        <dbReference type="ARBA" id="ARBA00022777"/>
    </source>
</evidence>
<dbReference type="PIRSF" id="PIRSF000676">
    <property type="entry name" value="Homoser_kin"/>
    <property type="match status" value="1"/>
</dbReference>
<dbReference type="SUPFAM" id="SSF55060">
    <property type="entry name" value="GHMP Kinase, C-terminal domain"/>
    <property type="match status" value="1"/>
</dbReference>
<comment type="pathway">
    <text evidence="7">Amino-acid biosynthesis; L-threonine biosynthesis; L-threonine from L-aspartate: step 4/5.</text>
</comment>
<dbReference type="NCBIfam" id="TIGR00191">
    <property type="entry name" value="thrB"/>
    <property type="match status" value="1"/>
</dbReference>
<keyword evidence="4 7" id="KW-0547">Nucleotide-binding</keyword>
<dbReference type="AlphaFoldDB" id="A0A143HFD8"/>
<dbReference type="InterPro" id="IPR020568">
    <property type="entry name" value="Ribosomal_Su5_D2-typ_SF"/>
</dbReference>
<keyword evidence="2 7" id="KW-0808">Transferase</keyword>
<protein>
    <recommendedName>
        <fullName evidence="7 8">Homoserine kinase</fullName>
        <shortName evidence="7">HK</shortName>
        <shortName evidence="7">HSK</shortName>
        <ecNumber evidence="7 8">2.7.1.39</ecNumber>
    </recommendedName>
</protein>
<reference evidence="12" key="2">
    <citation type="submission" date="2016-03" db="EMBL/GenBank/DDBJ databases">
        <authorList>
            <person name="Ploux O."/>
        </authorList>
    </citation>
    <scope>NUCLEOTIDE SEQUENCE [LARGE SCALE GENOMIC DNA]</scope>
    <source>
        <strain evidence="12">PP9</strain>
    </source>
</reference>
<comment type="caution">
    <text evidence="7">Lacks conserved residue(s) required for the propagation of feature annotation.</text>
</comment>
<evidence type="ECO:0000256" key="6">
    <source>
        <dbReference type="ARBA" id="ARBA00022840"/>
    </source>
</evidence>
<dbReference type="Pfam" id="PF00288">
    <property type="entry name" value="GHMP_kinases_N"/>
    <property type="match status" value="1"/>
</dbReference>
<evidence type="ECO:0000256" key="1">
    <source>
        <dbReference type="ARBA" id="ARBA00022605"/>
    </source>
</evidence>
<comment type="catalytic activity">
    <reaction evidence="7">
        <text>L-homoserine + ATP = O-phospho-L-homoserine + ADP + H(+)</text>
        <dbReference type="Rhea" id="RHEA:13985"/>
        <dbReference type="ChEBI" id="CHEBI:15378"/>
        <dbReference type="ChEBI" id="CHEBI:30616"/>
        <dbReference type="ChEBI" id="CHEBI:57476"/>
        <dbReference type="ChEBI" id="CHEBI:57590"/>
        <dbReference type="ChEBI" id="CHEBI:456216"/>
        <dbReference type="EC" id="2.7.1.39"/>
    </reaction>
</comment>
<dbReference type="InterPro" id="IPR000870">
    <property type="entry name" value="Homoserine_kinase"/>
</dbReference>
<dbReference type="RefSeq" id="WP_066790355.1">
    <property type="nucleotide sequence ID" value="NZ_CP014806.1"/>
</dbReference>
<dbReference type="GO" id="GO:0009088">
    <property type="term" value="P:threonine biosynthetic process"/>
    <property type="evidence" value="ECO:0007669"/>
    <property type="project" value="UniProtKB-UniRule"/>
</dbReference>
<keyword evidence="3 7" id="KW-0791">Threonine biosynthesis</keyword>
<keyword evidence="5 7" id="KW-0418">Kinase</keyword>
<dbReference type="GO" id="GO:0005737">
    <property type="term" value="C:cytoplasm"/>
    <property type="evidence" value="ECO:0007669"/>
    <property type="project" value="UniProtKB-SubCell"/>
</dbReference>
<evidence type="ECO:0000259" key="10">
    <source>
        <dbReference type="Pfam" id="PF08544"/>
    </source>
</evidence>
<evidence type="ECO:0000313" key="12">
    <source>
        <dbReference type="Proteomes" id="UP000076021"/>
    </source>
</evidence>